<evidence type="ECO:0000259" key="7">
    <source>
        <dbReference type="PROSITE" id="PS50011"/>
    </source>
</evidence>
<gene>
    <name evidence="8" type="ORF">FRD01_12465</name>
</gene>
<keyword evidence="9" id="KW-1185">Reference proteome</keyword>
<dbReference type="InterPro" id="IPR000719">
    <property type="entry name" value="Prot_kinase_dom"/>
</dbReference>
<evidence type="ECO:0000256" key="2">
    <source>
        <dbReference type="ARBA" id="ARBA00022741"/>
    </source>
</evidence>
<dbReference type="SUPFAM" id="SSF56112">
    <property type="entry name" value="Protein kinase-like (PK-like)"/>
    <property type="match status" value="1"/>
</dbReference>
<keyword evidence="1" id="KW-0808">Transferase</keyword>
<feature type="domain" description="Protein kinase" evidence="7">
    <location>
        <begin position="15"/>
        <end position="286"/>
    </location>
</feature>
<dbReference type="Gene3D" id="3.30.200.20">
    <property type="entry name" value="Phosphorylase Kinase, domain 1"/>
    <property type="match status" value="1"/>
</dbReference>
<reference evidence="8 9" key="1">
    <citation type="submission" date="2019-08" db="EMBL/GenBank/DDBJ databases">
        <authorList>
            <person name="Liang Q."/>
        </authorList>
    </citation>
    <scope>NUCLEOTIDE SEQUENCE [LARGE SCALE GENOMIC DNA]</scope>
    <source>
        <strain evidence="8 9">V1718</strain>
    </source>
</reference>
<dbReference type="CDD" id="cd14014">
    <property type="entry name" value="STKc_PknB_like"/>
    <property type="match status" value="1"/>
</dbReference>
<dbReference type="OrthoDB" id="9801841at2"/>
<feature type="region of interest" description="Disordered" evidence="5">
    <location>
        <begin position="396"/>
        <end position="415"/>
    </location>
</feature>
<dbReference type="InterPro" id="IPR008271">
    <property type="entry name" value="Ser/Thr_kinase_AS"/>
</dbReference>
<evidence type="ECO:0000256" key="3">
    <source>
        <dbReference type="ARBA" id="ARBA00022777"/>
    </source>
</evidence>
<protein>
    <submittedName>
        <fullName evidence="8">Serine/threonine protein kinase</fullName>
    </submittedName>
</protein>
<dbReference type="EMBL" id="CP042467">
    <property type="protein sequence ID" value="QED28033.1"/>
    <property type="molecule type" value="Genomic_DNA"/>
</dbReference>
<dbReference type="PROSITE" id="PS50011">
    <property type="entry name" value="PROTEIN_KINASE_DOM"/>
    <property type="match status" value="1"/>
</dbReference>
<evidence type="ECO:0000256" key="4">
    <source>
        <dbReference type="ARBA" id="ARBA00022840"/>
    </source>
</evidence>
<dbReference type="InterPro" id="IPR011009">
    <property type="entry name" value="Kinase-like_dom_sf"/>
</dbReference>
<keyword evidence="2" id="KW-0547">Nucleotide-binding</keyword>
<dbReference type="KEGG" id="bbae:FRD01_12465"/>
<evidence type="ECO:0000313" key="8">
    <source>
        <dbReference type="EMBL" id="QED28033.1"/>
    </source>
</evidence>
<dbReference type="GO" id="GO:0004674">
    <property type="term" value="F:protein serine/threonine kinase activity"/>
    <property type="evidence" value="ECO:0007669"/>
    <property type="project" value="UniProtKB-KW"/>
</dbReference>
<keyword evidence="3 8" id="KW-0418">Kinase</keyword>
<evidence type="ECO:0000256" key="1">
    <source>
        <dbReference type="ARBA" id="ARBA00022679"/>
    </source>
</evidence>
<dbReference type="GO" id="GO:0005524">
    <property type="term" value="F:ATP binding"/>
    <property type="evidence" value="ECO:0007669"/>
    <property type="project" value="UniProtKB-KW"/>
</dbReference>
<accession>A0A5B8XVC8</accession>
<feature type="transmembrane region" description="Helical" evidence="6">
    <location>
        <begin position="418"/>
        <end position="440"/>
    </location>
</feature>
<dbReference type="PROSITE" id="PS00108">
    <property type="entry name" value="PROTEIN_KINASE_ST"/>
    <property type="match status" value="1"/>
</dbReference>
<dbReference type="PANTHER" id="PTHR43289:SF6">
    <property type="entry name" value="SERINE_THREONINE-PROTEIN KINASE NEKL-3"/>
    <property type="match status" value="1"/>
</dbReference>
<evidence type="ECO:0000256" key="6">
    <source>
        <dbReference type="SAM" id="Phobius"/>
    </source>
</evidence>
<keyword evidence="8" id="KW-0723">Serine/threonine-protein kinase</keyword>
<evidence type="ECO:0000256" key="5">
    <source>
        <dbReference type="SAM" id="MobiDB-lite"/>
    </source>
</evidence>
<dbReference type="AlphaFoldDB" id="A0A5B8XVC8"/>
<proteinExistence type="predicted"/>
<dbReference type="Gene3D" id="1.10.510.10">
    <property type="entry name" value="Transferase(Phosphotransferase) domain 1"/>
    <property type="match status" value="1"/>
</dbReference>
<dbReference type="Proteomes" id="UP000321595">
    <property type="component" value="Chromosome"/>
</dbReference>
<keyword evidence="4" id="KW-0067">ATP-binding</keyword>
<dbReference type="SMART" id="SM00220">
    <property type="entry name" value="S_TKc"/>
    <property type="match status" value="1"/>
</dbReference>
<evidence type="ECO:0000313" key="9">
    <source>
        <dbReference type="Proteomes" id="UP000321595"/>
    </source>
</evidence>
<name>A0A5B8XVC8_9DELT</name>
<feature type="region of interest" description="Disordered" evidence="5">
    <location>
        <begin position="354"/>
        <end position="386"/>
    </location>
</feature>
<dbReference type="PANTHER" id="PTHR43289">
    <property type="entry name" value="MITOGEN-ACTIVATED PROTEIN KINASE KINASE KINASE 20-RELATED"/>
    <property type="match status" value="1"/>
</dbReference>
<organism evidence="8 9">
    <name type="scientific">Microvenator marinus</name>
    <dbReference type="NCBI Taxonomy" id="2600177"/>
    <lineage>
        <taxon>Bacteria</taxon>
        <taxon>Deltaproteobacteria</taxon>
        <taxon>Bradymonadales</taxon>
        <taxon>Microvenatoraceae</taxon>
        <taxon>Microvenator</taxon>
    </lineage>
</organism>
<keyword evidence="6" id="KW-1133">Transmembrane helix</keyword>
<keyword evidence="6" id="KW-0812">Transmembrane</keyword>
<keyword evidence="6" id="KW-0472">Membrane</keyword>
<dbReference type="RefSeq" id="WP_146960102.1">
    <property type="nucleotide sequence ID" value="NZ_CP042467.1"/>
</dbReference>
<sequence length="441" mass="48398">MARMPEVGEIIDDVFRVESEIDSGNFGSIFKVEDLLEKRTLALKVLRPGPHDEDELRKRFEREARLVYSLDHPHVVKVHYYGHLRSGLPYMAMEFLTGTDLRSLLLHNGPLNPKLIKRITIEALSALNSAHELGIIHRDLKPANIFLVNDGARGHVKVLDFGFAKALEDESQSGEITNVGTLVGTPAYMSPELVHKKSVGPASDIYALGLIMAEMITGQKIITIESVYDTILFQASGKPIKLPKEVLEHPLGPVVQKAVAKALGDRYKTAEEMARALYEVVGEEFVPLVPQREAVRAYARSGEFVADGSSADDMTVPRTSGMPSLDDIDRELGPDFELGPLDDLDVDTTDSANLIPADTSHGYRPKRETEPVAKVTSRGGKRVDTSPTISAISDELDLGAEHSHMRPRPTAPEEEGGFPWMEVFGGVAIGAIILALLFYFG</sequence>
<dbReference type="Pfam" id="PF00069">
    <property type="entry name" value="Pkinase"/>
    <property type="match status" value="1"/>
</dbReference>